<reference evidence="2" key="1">
    <citation type="submission" date="2018-05" db="EMBL/GenBank/DDBJ databases">
        <authorList>
            <person name="Lanie J.A."/>
            <person name="Ng W.-L."/>
            <person name="Kazmierczak K.M."/>
            <person name="Andrzejewski T.M."/>
            <person name="Davidsen T.M."/>
            <person name="Wayne K.J."/>
            <person name="Tettelin H."/>
            <person name="Glass J.I."/>
            <person name="Rusch D."/>
            <person name="Podicherti R."/>
            <person name="Tsui H.-C.T."/>
            <person name="Winkler M.E."/>
        </authorList>
    </citation>
    <scope>NUCLEOTIDE SEQUENCE</scope>
</reference>
<name>A0A381NUU8_9ZZZZ</name>
<organism evidence="2">
    <name type="scientific">marine metagenome</name>
    <dbReference type="NCBI Taxonomy" id="408172"/>
    <lineage>
        <taxon>unclassified sequences</taxon>
        <taxon>metagenomes</taxon>
        <taxon>ecological metagenomes</taxon>
    </lineage>
</organism>
<accession>A0A381NUU8</accession>
<protein>
    <submittedName>
        <fullName evidence="2">Uncharacterized protein</fullName>
    </submittedName>
</protein>
<feature type="region of interest" description="Disordered" evidence="1">
    <location>
        <begin position="450"/>
        <end position="471"/>
    </location>
</feature>
<gene>
    <name evidence="2" type="ORF">METZ01_LOCUS11225</name>
</gene>
<evidence type="ECO:0000313" key="2">
    <source>
        <dbReference type="EMBL" id="SUZ58371.1"/>
    </source>
</evidence>
<dbReference type="AlphaFoldDB" id="A0A381NUU8"/>
<proteinExistence type="predicted"/>
<evidence type="ECO:0000256" key="1">
    <source>
        <dbReference type="SAM" id="MobiDB-lite"/>
    </source>
</evidence>
<sequence length="471" mass="48577">MGTDDGFRAVVDARSAVQQAGAGHRVEWWIGGDDRWYAPAVEAAVRQDRPGPAPVLETRMRVAGGDVVATTWAAVASGSSGPAVMVELVNETPVPVAVAVTVQAATGGAIRRLAVDGRRLLVDGETAVVVDREPGRYAVVDAAADLWETVTGGRAVTVPPDPVRCRIGAAAGALVVPLPHRTALRFAVPAGDLLDNPSAVFPTAERVAAGWAGRLADAATVDLPDPLMASGAHRDLVDLLLADPTPAGSVELCRWGLARAAVERLVHASGPPGDRLVAAARLWRLGREPSWFTGPAGIPLDDLVRSAVDAQAARWALGRMSGLFAALGDARAAADAGLLADVAGPPDLVAADAPTASVRALADRLANSSTDGLDLLGDVPDAWLGGGVEVHGLATPHGRLGFAIRWHGERPALLWELERHDDRPVVLRVPGLDTAFSTVEASGEVLLAAPAGRVPSPRRSSGSSPDGGSFS</sequence>
<dbReference type="EMBL" id="UINC01000615">
    <property type="protein sequence ID" value="SUZ58371.1"/>
    <property type="molecule type" value="Genomic_DNA"/>
</dbReference>